<name>A0A8G2BMX9_9PROT</name>
<reference evidence="2 3" key="1">
    <citation type="submission" date="2016-10" db="EMBL/GenBank/DDBJ databases">
        <authorList>
            <person name="Varghese N."/>
            <person name="Submissions S."/>
        </authorList>
    </citation>
    <scope>NUCLEOTIDE SEQUENCE [LARGE SCALE GENOMIC DNA]</scope>
    <source>
        <strain evidence="2 3">DSM 18839</strain>
    </source>
</reference>
<dbReference type="AlphaFoldDB" id="A0A8G2BMX9"/>
<accession>A0A8G2BMX9</accession>
<comment type="caution">
    <text evidence="2">The sequence shown here is derived from an EMBL/GenBank/DDBJ whole genome shotgun (WGS) entry which is preliminary data.</text>
</comment>
<keyword evidence="1" id="KW-1133">Transmembrane helix</keyword>
<dbReference type="RefSeq" id="WP_028795890.1">
    <property type="nucleotide sequence ID" value="NZ_FNBW01000014.1"/>
</dbReference>
<keyword evidence="3" id="KW-1185">Reference proteome</keyword>
<proteinExistence type="predicted"/>
<evidence type="ECO:0000313" key="2">
    <source>
        <dbReference type="EMBL" id="SDG31260.1"/>
    </source>
</evidence>
<keyword evidence="1" id="KW-0472">Membrane</keyword>
<sequence>MADIFIGKAWHWGLLVIAFVLLGVVGVFYLHTYAFNLFTTICLAIGLVVVLAVVLTHKPGERITREPIEMPEE</sequence>
<dbReference type="Proteomes" id="UP000198615">
    <property type="component" value="Unassembled WGS sequence"/>
</dbReference>
<gene>
    <name evidence="2" type="ORF">SAMN05660686_03988</name>
</gene>
<evidence type="ECO:0000313" key="3">
    <source>
        <dbReference type="Proteomes" id="UP000198615"/>
    </source>
</evidence>
<evidence type="ECO:0000256" key="1">
    <source>
        <dbReference type="SAM" id="Phobius"/>
    </source>
</evidence>
<keyword evidence="1" id="KW-0812">Transmembrane</keyword>
<protein>
    <submittedName>
        <fullName evidence="2">Uncharacterized protein</fullName>
    </submittedName>
</protein>
<dbReference type="EMBL" id="FNBW01000014">
    <property type="protein sequence ID" value="SDG31260.1"/>
    <property type="molecule type" value="Genomic_DNA"/>
</dbReference>
<organism evidence="2 3">
    <name type="scientific">Thalassobaculum litoreum DSM 18839</name>
    <dbReference type="NCBI Taxonomy" id="1123362"/>
    <lineage>
        <taxon>Bacteria</taxon>
        <taxon>Pseudomonadati</taxon>
        <taxon>Pseudomonadota</taxon>
        <taxon>Alphaproteobacteria</taxon>
        <taxon>Rhodospirillales</taxon>
        <taxon>Thalassobaculaceae</taxon>
        <taxon>Thalassobaculum</taxon>
    </lineage>
</organism>
<feature type="transmembrane region" description="Helical" evidence="1">
    <location>
        <begin position="12"/>
        <end position="31"/>
    </location>
</feature>
<feature type="transmembrane region" description="Helical" evidence="1">
    <location>
        <begin position="37"/>
        <end position="55"/>
    </location>
</feature>